<accession>A0A498NFE3</accession>
<reference evidence="5 6" key="1">
    <citation type="submission" date="2018-03" db="EMBL/GenBank/DDBJ databases">
        <title>Draft genome sequence of Rohu Carp (Labeo rohita).</title>
        <authorList>
            <person name="Das P."/>
            <person name="Kushwaha B."/>
            <person name="Joshi C.G."/>
            <person name="Kumar D."/>
            <person name="Nagpure N.S."/>
            <person name="Sahoo L."/>
            <person name="Das S.P."/>
            <person name="Bit A."/>
            <person name="Patnaik S."/>
            <person name="Meher P.K."/>
            <person name="Jayasankar P."/>
            <person name="Koringa P.G."/>
            <person name="Patel N.V."/>
            <person name="Hinsu A.T."/>
            <person name="Kumar R."/>
            <person name="Pandey M."/>
            <person name="Agarwal S."/>
            <person name="Srivastava S."/>
            <person name="Singh M."/>
            <person name="Iquebal M.A."/>
            <person name="Jaiswal S."/>
            <person name="Angadi U.B."/>
            <person name="Kumar N."/>
            <person name="Raza M."/>
            <person name="Shah T.M."/>
            <person name="Rai A."/>
            <person name="Jena J.K."/>
        </authorList>
    </citation>
    <scope>NUCLEOTIDE SEQUENCE [LARGE SCALE GENOMIC DNA]</scope>
    <source>
        <strain evidence="5">DASCIFA01</strain>
        <tissue evidence="5">Testis</tissue>
    </source>
</reference>
<dbReference type="Gene3D" id="2.60.40.10">
    <property type="entry name" value="Immunoglobulins"/>
    <property type="match status" value="1"/>
</dbReference>
<dbReference type="InterPro" id="IPR013783">
    <property type="entry name" value="Ig-like_fold"/>
</dbReference>
<keyword evidence="6" id="KW-1185">Reference proteome</keyword>
<protein>
    <submittedName>
        <fullName evidence="5">Butyrophilin 2 isoform X1</fullName>
    </submittedName>
</protein>
<dbReference type="GO" id="GO:0009897">
    <property type="term" value="C:external side of plasma membrane"/>
    <property type="evidence" value="ECO:0007669"/>
    <property type="project" value="TreeGrafter"/>
</dbReference>
<dbReference type="InterPro" id="IPR036179">
    <property type="entry name" value="Ig-like_dom_sf"/>
</dbReference>
<dbReference type="SUPFAM" id="SSF48726">
    <property type="entry name" value="Immunoglobulin"/>
    <property type="match status" value="1"/>
</dbReference>
<dbReference type="STRING" id="84645.A0A498NFE3"/>
<dbReference type="InterPro" id="IPR013106">
    <property type="entry name" value="Ig_V-set"/>
</dbReference>
<feature type="domain" description="Ig-like" evidence="4">
    <location>
        <begin position="1"/>
        <end position="69"/>
    </location>
</feature>
<dbReference type="AlphaFoldDB" id="A0A498NFE3"/>
<evidence type="ECO:0000256" key="3">
    <source>
        <dbReference type="ARBA" id="ARBA00023319"/>
    </source>
</evidence>
<dbReference type="Pfam" id="PF07686">
    <property type="entry name" value="V-set"/>
    <property type="match status" value="1"/>
</dbReference>
<organism evidence="5 6">
    <name type="scientific">Labeo rohita</name>
    <name type="common">Indian major carp</name>
    <name type="synonym">Cyprinus rohita</name>
    <dbReference type="NCBI Taxonomy" id="84645"/>
    <lineage>
        <taxon>Eukaryota</taxon>
        <taxon>Metazoa</taxon>
        <taxon>Chordata</taxon>
        <taxon>Craniata</taxon>
        <taxon>Vertebrata</taxon>
        <taxon>Euteleostomi</taxon>
        <taxon>Actinopterygii</taxon>
        <taxon>Neopterygii</taxon>
        <taxon>Teleostei</taxon>
        <taxon>Ostariophysi</taxon>
        <taxon>Cypriniformes</taxon>
        <taxon>Cyprinidae</taxon>
        <taxon>Labeoninae</taxon>
        <taxon>Labeonini</taxon>
        <taxon>Labeo</taxon>
    </lineage>
</organism>
<evidence type="ECO:0000256" key="2">
    <source>
        <dbReference type="ARBA" id="ARBA00023136"/>
    </source>
</evidence>
<gene>
    <name evidence="5" type="ORF">ROHU_018051</name>
</gene>
<name>A0A498NFE3_LABRO</name>
<sequence>MEIGWFKETDCVCLYKNREVIEGRGYEDRVSLSHNERGKVSLLLREFRKSDVGDYLCQVTSRDKSEEISVRVRGHKIDVAKGALGMCKIQIEKINRAWTKDERRKMKESGLMAVQLQGMDFGQVVEVLLYESDIRNKLQKQLEGRKQQQKKHVNPESSIPNSPVFVGVELRLVLLGRSGLEKRAAGIMILGREERSQTGTSTEIQQISSRRADEPVWSLVSSQLPMDVDLFDTSMLWVGAQLARHVEQKGVRAPISPLLMSSVANGTNQTD</sequence>
<keyword evidence="3" id="KW-0393">Immunoglobulin domain</keyword>
<dbReference type="InterPro" id="IPR050504">
    <property type="entry name" value="IgSF_BTN/MOG"/>
</dbReference>
<proteinExistence type="predicted"/>
<dbReference type="GO" id="GO:0005102">
    <property type="term" value="F:signaling receptor binding"/>
    <property type="evidence" value="ECO:0007669"/>
    <property type="project" value="TreeGrafter"/>
</dbReference>
<comment type="caution">
    <text evidence="5">The sequence shown here is derived from an EMBL/GenBank/DDBJ whole genome shotgun (WGS) entry which is preliminary data.</text>
</comment>
<keyword evidence="2" id="KW-0472">Membrane</keyword>
<evidence type="ECO:0000259" key="4">
    <source>
        <dbReference type="PROSITE" id="PS50835"/>
    </source>
</evidence>
<dbReference type="PANTHER" id="PTHR24100:SF130">
    <property type="entry name" value="BUTYROPHILIN-LIKE PROTEIN 9"/>
    <property type="match status" value="1"/>
</dbReference>
<dbReference type="PANTHER" id="PTHR24100">
    <property type="entry name" value="BUTYROPHILIN"/>
    <property type="match status" value="1"/>
</dbReference>
<evidence type="ECO:0000256" key="1">
    <source>
        <dbReference type="ARBA" id="ARBA00004370"/>
    </source>
</evidence>
<dbReference type="EMBL" id="QBIY01011660">
    <property type="protein sequence ID" value="RXN29997.1"/>
    <property type="molecule type" value="Genomic_DNA"/>
</dbReference>
<dbReference type="InterPro" id="IPR007110">
    <property type="entry name" value="Ig-like_dom"/>
</dbReference>
<dbReference type="GO" id="GO:0050852">
    <property type="term" value="P:T cell receptor signaling pathway"/>
    <property type="evidence" value="ECO:0007669"/>
    <property type="project" value="TreeGrafter"/>
</dbReference>
<dbReference type="Proteomes" id="UP000290572">
    <property type="component" value="Unassembled WGS sequence"/>
</dbReference>
<evidence type="ECO:0000313" key="5">
    <source>
        <dbReference type="EMBL" id="RXN29997.1"/>
    </source>
</evidence>
<comment type="subcellular location">
    <subcellularLocation>
        <location evidence="1">Membrane</location>
    </subcellularLocation>
</comment>
<dbReference type="GO" id="GO:0001817">
    <property type="term" value="P:regulation of cytokine production"/>
    <property type="evidence" value="ECO:0007669"/>
    <property type="project" value="TreeGrafter"/>
</dbReference>
<evidence type="ECO:0000313" key="6">
    <source>
        <dbReference type="Proteomes" id="UP000290572"/>
    </source>
</evidence>
<dbReference type="PROSITE" id="PS50835">
    <property type="entry name" value="IG_LIKE"/>
    <property type="match status" value="1"/>
</dbReference>